<dbReference type="InterPro" id="IPR052896">
    <property type="entry name" value="GGT-like_enzyme"/>
</dbReference>
<name>K9H197_9PROT</name>
<dbReference type="EMBL" id="ANHY01000004">
    <property type="protein sequence ID" value="EKV32030.1"/>
    <property type="molecule type" value="Genomic_DNA"/>
</dbReference>
<dbReference type="Gene3D" id="3.60.20.40">
    <property type="match status" value="1"/>
</dbReference>
<comment type="caution">
    <text evidence="1">The sequence shown here is derived from an EMBL/GenBank/DDBJ whole genome shotgun (WGS) entry which is preliminary data.</text>
</comment>
<dbReference type="Proteomes" id="UP000009881">
    <property type="component" value="Unassembled WGS sequence"/>
</dbReference>
<dbReference type="eggNOG" id="COG0405">
    <property type="taxonomic scope" value="Bacteria"/>
</dbReference>
<dbReference type="STRING" id="1238182.C882_3094"/>
<accession>K9H197</accession>
<dbReference type="Gene3D" id="1.10.246.130">
    <property type="match status" value="1"/>
</dbReference>
<proteinExistence type="predicted"/>
<dbReference type="OrthoDB" id="9781342at2"/>
<dbReference type="PATRIC" id="fig|1238182.3.peg.842"/>
<dbReference type="PANTHER" id="PTHR43881:SF5">
    <property type="entry name" value="GAMMA-GLUTAMYLTRANSPEPTIDASE"/>
    <property type="match status" value="1"/>
</dbReference>
<evidence type="ECO:0000313" key="2">
    <source>
        <dbReference type="Proteomes" id="UP000009881"/>
    </source>
</evidence>
<organism evidence="1 2">
    <name type="scientific">Caenispirillum salinarum AK4</name>
    <dbReference type="NCBI Taxonomy" id="1238182"/>
    <lineage>
        <taxon>Bacteria</taxon>
        <taxon>Pseudomonadati</taxon>
        <taxon>Pseudomonadota</taxon>
        <taxon>Alphaproteobacteria</taxon>
        <taxon>Rhodospirillales</taxon>
        <taxon>Novispirillaceae</taxon>
        <taxon>Caenispirillum</taxon>
    </lineage>
</organism>
<dbReference type="Pfam" id="PF01019">
    <property type="entry name" value="G_glu_transpept"/>
    <property type="match status" value="1"/>
</dbReference>
<dbReference type="SUPFAM" id="SSF56235">
    <property type="entry name" value="N-terminal nucleophile aminohydrolases (Ntn hydrolases)"/>
    <property type="match status" value="1"/>
</dbReference>
<gene>
    <name evidence="1" type="ORF">C882_3094</name>
</gene>
<keyword evidence="2" id="KW-1185">Reference proteome</keyword>
<protein>
    <submittedName>
        <fullName evidence="1">Gamma-glutamyltranspeptidase</fullName>
    </submittedName>
</protein>
<dbReference type="PRINTS" id="PR01210">
    <property type="entry name" value="GGTRANSPTASE"/>
</dbReference>
<dbReference type="InterPro" id="IPR043137">
    <property type="entry name" value="GGT_ssub_C"/>
</dbReference>
<dbReference type="PANTHER" id="PTHR43881">
    <property type="entry name" value="GAMMA-GLUTAMYLTRANSPEPTIDASE (AFU_ORTHOLOGUE AFUA_4G13580)"/>
    <property type="match status" value="1"/>
</dbReference>
<dbReference type="InterPro" id="IPR029055">
    <property type="entry name" value="Ntn_hydrolases_N"/>
</dbReference>
<dbReference type="AlphaFoldDB" id="K9H197"/>
<evidence type="ECO:0000313" key="1">
    <source>
        <dbReference type="EMBL" id="EKV32030.1"/>
    </source>
</evidence>
<sequence>MTVSPGLVVAPHARASEAGAAILREGGTAVEALVAASAVCAALWPHMTGLGGDGVWLLADPDDAAPAVVESIGRAGEQAGAVAEILRAEGLTEVPARGPRAALTAPGAVAGWAQALRHEGSGRLPLSRLFAEAVDLARDGVAVSPHLAEALDRLGADAASWPGFAQTVERTGDTLRQPALAATLEQLADAGLADFYSGETARALASDLAVADCPLTGADLSSHAARMVGPLALRSRIGSVYAPPPPTQGLTALMMLGLFDRLQAPEPDGFDHWHGLIEAAKQAVLVREAVLADPRAMSADAASFLGATDLAMRASDIVPNLALGWPVEAAPGDTVFLAAVDDAGRMACTLQSLYAEFGSGVVSPQTGVILHNRAAAFALDADSPRALATGRLPPHTLSPVMAVLKDGRRMMAGAAGGDAQPQAVAQILARHLTYRQPLDAAMAAPRFRLGKDGPEDADDVKLENGADPRVVEALRAAGHAVRMIAAPNALTGQAGAVVRHPDGRAEGAADPRAEGAVAQG</sequence>
<reference evidence="1 2" key="1">
    <citation type="journal article" date="2013" name="Genome Announc.">
        <title>Draft Genome Sequence of an Alphaproteobacterium, Caenispirillum salinarum AK4(T), Isolated from a Solar Saltern.</title>
        <authorList>
            <person name="Khatri I."/>
            <person name="Singh A."/>
            <person name="Korpole S."/>
            <person name="Pinnaka A.K."/>
            <person name="Subramanian S."/>
        </authorList>
    </citation>
    <scope>NUCLEOTIDE SEQUENCE [LARGE SCALE GENOMIC DNA]</scope>
    <source>
        <strain evidence="1 2">AK4</strain>
    </source>
</reference>
<dbReference type="InterPro" id="IPR043138">
    <property type="entry name" value="GGT_lsub"/>
</dbReference>
<dbReference type="RefSeq" id="WP_009539291.1">
    <property type="nucleotide sequence ID" value="NZ_ANHY01000004.1"/>
</dbReference>
<dbReference type="MEROPS" id="T03.025"/>